<evidence type="ECO:0000313" key="1">
    <source>
        <dbReference type="EMBL" id="KAK3709733.1"/>
    </source>
</evidence>
<comment type="caution">
    <text evidence="1">The sequence shown here is derived from an EMBL/GenBank/DDBJ whole genome shotgun (WGS) entry which is preliminary data.</text>
</comment>
<sequence>MSALGAAIKPTPYGRGLRDLITIFLGWKLLLLAIACASPGPGYDTSTQILLDQHASGDETWLARLLERVILRLTRWDGIYFASASTHGHVNEQEWAFSWVLAKVTSGVARVVFSPASFSPLVKHALAGVLISHVSHLLAVTVLYRLALNVVPGTDATRRHVAFIASCLHIISPAGIFLSAPYGESTFAFLNFAGMLSYILAVRQRHSNSHRSTSNGISYVLAAGAFFGAAATIRSNGLLSGLIFAWDAIEAFIRPLNTMRDARSMARFSATILAGMLVAVGFAAPQVVAYTEYCTGGNTRPWCSHIPPSIYTWVQGHYWGVGFLRYWTLNNLPLFLLAGPVLGLLLVTGLMALRWPERTALAPTQQQGRNMKVMDTEVVKHVLPRFALPQLVLALMAATSFHVQIINRISSGYPSCYIVLAIAIHSALQPSRGGDSGARDNMSQVPVGTESLWPLNIWDEKHCRWIVRGMVMYALVQGGLYASFLPPA</sequence>
<evidence type="ECO:0000313" key="2">
    <source>
        <dbReference type="Proteomes" id="UP001281147"/>
    </source>
</evidence>
<proteinExistence type="predicted"/>
<accession>A0ACC3N4T5</accession>
<reference evidence="1" key="1">
    <citation type="submission" date="2023-07" db="EMBL/GenBank/DDBJ databases">
        <title>Black Yeasts Isolated from many extreme environments.</title>
        <authorList>
            <person name="Coleine C."/>
            <person name="Stajich J.E."/>
            <person name="Selbmann L."/>
        </authorList>
    </citation>
    <scope>NUCLEOTIDE SEQUENCE</scope>
    <source>
        <strain evidence="1">CCFEE 5714</strain>
    </source>
</reference>
<gene>
    <name evidence="1" type="primary">GPI18_2</name>
    <name evidence="1" type="ORF">LTR37_010760</name>
</gene>
<dbReference type="EMBL" id="JAUTXU010000090">
    <property type="protein sequence ID" value="KAK3709733.1"/>
    <property type="molecule type" value="Genomic_DNA"/>
</dbReference>
<name>A0ACC3N4T5_9PEZI</name>
<protein>
    <submittedName>
        <fullName evidence="1">ER membrane glycoprotein subunit of the GPI transamidase complex-like protein</fullName>
    </submittedName>
</protein>
<dbReference type="Proteomes" id="UP001281147">
    <property type="component" value="Unassembled WGS sequence"/>
</dbReference>
<organism evidence="1 2">
    <name type="scientific">Vermiconidia calcicola</name>
    <dbReference type="NCBI Taxonomy" id="1690605"/>
    <lineage>
        <taxon>Eukaryota</taxon>
        <taxon>Fungi</taxon>
        <taxon>Dikarya</taxon>
        <taxon>Ascomycota</taxon>
        <taxon>Pezizomycotina</taxon>
        <taxon>Dothideomycetes</taxon>
        <taxon>Dothideomycetidae</taxon>
        <taxon>Mycosphaerellales</taxon>
        <taxon>Extremaceae</taxon>
        <taxon>Vermiconidia</taxon>
    </lineage>
</organism>
<keyword evidence="2" id="KW-1185">Reference proteome</keyword>